<dbReference type="Pfam" id="PF02569">
    <property type="entry name" value="Pantoate_ligase"/>
    <property type="match status" value="1"/>
</dbReference>
<feature type="non-terminal residue" evidence="1">
    <location>
        <position position="1"/>
    </location>
</feature>
<dbReference type="InterPro" id="IPR003721">
    <property type="entry name" value="Pantoate_ligase"/>
</dbReference>
<dbReference type="SUPFAM" id="SSF52374">
    <property type="entry name" value="Nucleotidylyl transferase"/>
    <property type="match status" value="1"/>
</dbReference>
<dbReference type="Gene3D" id="3.30.1300.10">
    <property type="entry name" value="Pantoate-beta-alanine ligase, C-terminal domain"/>
    <property type="match status" value="1"/>
</dbReference>
<dbReference type="EMBL" id="UOGE01000013">
    <property type="protein sequence ID" value="VAX16719.1"/>
    <property type="molecule type" value="Genomic_DNA"/>
</dbReference>
<protein>
    <submittedName>
        <fullName evidence="1">Uncharacterized protein</fullName>
    </submittedName>
</protein>
<reference evidence="1" key="1">
    <citation type="submission" date="2018-06" db="EMBL/GenBank/DDBJ databases">
        <authorList>
            <person name="Zhirakovskaya E."/>
        </authorList>
    </citation>
    <scope>NUCLEOTIDE SEQUENCE</scope>
</reference>
<gene>
    <name evidence="1" type="ORF">MNBD_NITROSPINAE02-1634</name>
</gene>
<accession>A0A3B1BF32</accession>
<organism evidence="1">
    <name type="scientific">hydrothermal vent metagenome</name>
    <dbReference type="NCBI Taxonomy" id="652676"/>
    <lineage>
        <taxon>unclassified sequences</taxon>
        <taxon>metagenomes</taxon>
        <taxon>ecological metagenomes</taxon>
    </lineage>
</organism>
<dbReference type="InterPro" id="IPR042176">
    <property type="entry name" value="Pantoate_ligase_C"/>
</dbReference>
<dbReference type="AlphaFoldDB" id="A0A3B1BF32"/>
<sequence length="60" mass="6651">RESSAKVDFVAVVDADTLQEELIGKKTLVYAACYIGDVRMTDNVTVHQKGKKRQLRIKGG</sequence>
<evidence type="ECO:0000313" key="1">
    <source>
        <dbReference type="EMBL" id="VAX16719.1"/>
    </source>
</evidence>
<dbReference type="GO" id="GO:0004592">
    <property type="term" value="F:pantoate-beta-alanine ligase activity"/>
    <property type="evidence" value="ECO:0007669"/>
    <property type="project" value="InterPro"/>
</dbReference>
<name>A0A3B1BF32_9ZZZZ</name>
<dbReference type="GO" id="GO:0015940">
    <property type="term" value="P:pantothenate biosynthetic process"/>
    <property type="evidence" value="ECO:0007669"/>
    <property type="project" value="InterPro"/>
</dbReference>
<proteinExistence type="predicted"/>